<comment type="caution">
    <text evidence="2">The sequence shown here is derived from an EMBL/GenBank/DDBJ whole genome shotgun (WGS) entry which is preliminary data.</text>
</comment>
<dbReference type="Proteomes" id="UP000584325">
    <property type="component" value="Unassembled WGS sequence"/>
</dbReference>
<gene>
    <name evidence="2" type="ORF">FHS02_001369</name>
</gene>
<evidence type="ECO:0000256" key="1">
    <source>
        <dbReference type="SAM" id="MobiDB-lite"/>
    </source>
</evidence>
<protein>
    <submittedName>
        <fullName evidence="2">Uncharacterized protein</fullName>
    </submittedName>
</protein>
<organism evidence="2 3">
    <name type="scientific">Pseudoduganella umbonata</name>
    <dbReference type="NCBI Taxonomy" id="864828"/>
    <lineage>
        <taxon>Bacteria</taxon>
        <taxon>Pseudomonadati</taxon>
        <taxon>Pseudomonadota</taxon>
        <taxon>Betaproteobacteria</taxon>
        <taxon>Burkholderiales</taxon>
        <taxon>Oxalobacteraceae</taxon>
        <taxon>Telluria group</taxon>
        <taxon>Pseudoduganella</taxon>
    </lineage>
</organism>
<feature type="region of interest" description="Disordered" evidence="1">
    <location>
        <begin position="1"/>
        <end position="22"/>
    </location>
</feature>
<sequence>MQVWQPFVAQPQAGQRRAGQGVEAAPAHHAAITLQTIGMAAAVAPWIAAHRTCRSAGGFLDQAQALARLHESGERALQQGDLILGKLEFRKRRDDGAELCCTHTAS</sequence>
<dbReference type="EMBL" id="JACHXS010000002">
    <property type="protein sequence ID" value="MBB3220570.1"/>
    <property type="molecule type" value="Genomic_DNA"/>
</dbReference>
<evidence type="ECO:0000313" key="2">
    <source>
        <dbReference type="EMBL" id="MBB3220570.1"/>
    </source>
</evidence>
<proteinExistence type="predicted"/>
<dbReference type="AlphaFoldDB" id="A0A7W5H9W3"/>
<accession>A0A7W5H9W3</accession>
<name>A0A7W5H9W3_9BURK</name>
<feature type="compositionally biased region" description="Low complexity" evidence="1">
    <location>
        <begin position="8"/>
        <end position="22"/>
    </location>
</feature>
<reference evidence="2 3" key="1">
    <citation type="submission" date="2020-08" db="EMBL/GenBank/DDBJ databases">
        <title>Genomic Encyclopedia of Type Strains, Phase III (KMG-III): the genomes of soil and plant-associated and newly described type strains.</title>
        <authorList>
            <person name="Whitman W."/>
        </authorList>
    </citation>
    <scope>NUCLEOTIDE SEQUENCE [LARGE SCALE GENOMIC DNA]</scope>
    <source>
        <strain evidence="2 3">CECT 7753</strain>
    </source>
</reference>
<evidence type="ECO:0000313" key="3">
    <source>
        <dbReference type="Proteomes" id="UP000584325"/>
    </source>
</evidence>